<dbReference type="RefSeq" id="WP_264286536.1">
    <property type="nucleotide sequence ID" value="NZ_JAOZEV010000005.1"/>
</dbReference>
<reference evidence="1" key="1">
    <citation type="submission" date="2022-10" db="EMBL/GenBank/DDBJ databases">
        <title>Two novel species of Flavobacterium.</title>
        <authorList>
            <person name="Liu Q."/>
            <person name="Xin Y.-H."/>
        </authorList>
    </citation>
    <scope>NUCLEOTIDE SEQUENCE</scope>
    <source>
        <strain evidence="1">LS1R47</strain>
    </source>
</reference>
<organism evidence="1 2">
    <name type="scientific">Flavobacterium frigoritolerans</name>
    <dbReference type="NCBI Taxonomy" id="2987686"/>
    <lineage>
        <taxon>Bacteria</taxon>
        <taxon>Pseudomonadati</taxon>
        <taxon>Bacteroidota</taxon>
        <taxon>Flavobacteriia</taxon>
        <taxon>Flavobacteriales</taxon>
        <taxon>Flavobacteriaceae</taxon>
        <taxon>Flavobacterium</taxon>
    </lineage>
</organism>
<evidence type="ECO:0000313" key="1">
    <source>
        <dbReference type="EMBL" id="MCV9932251.1"/>
    </source>
</evidence>
<keyword evidence="2" id="KW-1185">Reference proteome</keyword>
<sequence>MTQNKTYIQSYCTIQNNEIVLNGTSIFKIEPTAFADFSKQAYRNFDINYPKFFKMDSLSKLAFLGAELLLKSKTELNLSDTELTKQTENNTAILLANKSSSLDTDVKYQESISDKENYYPSPAVFVYTLPNICLGEISIRHQLKSENSFFIFDAFNPEFMTSYANTLLHTNKAERVLCGWVEFFNEEYKSFLCLIGKEENQKYQNETIETLYNK</sequence>
<dbReference type="EMBL" id="JAOZEV010000005">
    <property type="protein sequence ID" value="MCV9932251.1"/>
    <property type="molecule type" value="Genomic_DNA"/>
</dbReference>
<proteinExistence type="predicted"/>
<name>A0A9X2ZIV8_9FLAO</name>
<evidence type="ECO:0000313" key="2">
    <source>
        <dbReference type="Proteomes" id="UP001151133"/>
    </source>
</evidence>
<comment type="caution">
    <text evidence="1">The sequence shown here is derived from an EMBL/GenBank/DDBJ whole genome shotgun (WGS) entry which is preliminary data.</text>
</comment>
<dbReference type="AlphaFoldDB" id="A0A9X2ZIV8"/>
<gene>
    <name evidence="1" type="ORF">OIU80_08145</name>
</gene>
<dbReference type="Proteomes" id="UP001151133">
    <property type="component" value="Unassembled WGS sequence"/>
</dbReference>
<protein>
    <submittedName>
        <fullName evidence="1">3-oxoacyl-ACP synthase</fullName>
    </submittedName>
</protein>
<accession>A0A9X2ZIV8</accession>